<evidence type="ECO:0000256" key="1">
    <source>
        <dbReference type="SAM" id="SignalP"/>
    </source>
</evidence>
<dbReference type="KEGG" id="tbe:Trebr_1059"/>
<dbReference type="Proteomes" id="UP000006546">
    <property type="component" value="Chromosome"/>
</dbReference>
<dbReference type="HOGENOM" id="CLU_1748849_0_0_12"/>
<proteinExistence type="predicted"/>
<evidence type="ECO:0000313" key="3">
    <source>
        <dbReference type="Proteomes" id="UP000006546"/>
    </source>
</evidence>
<dbReference type="RefSeq" id="WP_013758200.1">
    <property type="nucleotide sequence ID" value="NC_015500.1"/>
</dbReference>
<sequence>MQNKTAATIFTTILLLSGIFGCVSAQTQQERLIDYLIADGYSEAQSKFDLATEYSSSFFPDTGPYPFIYVVKTEKYSVSITVNFAYYDYDTEMINKFTIVYFEDETGKRRCFQKENVFMEKGTDFIEFQGEAGDPYGTRIKNPVLHLWH</sequence>
<dbReference type="PROSITE" id="PS51257">
    <property type="entry name" value="PROKAR_LIPOPROTEIN"/>
    <property type="match status" value="1"/>
</dbReference>
<accession>F4LKB7</accession>
<dbReference type="EMBL" id="CP002696">
    <property type="protein sequence ID" value="AEE16491.1"/>
    <property type="molecule type" value="Genomic_DNA"/>
</dbReference>
<reference evidence="3" key="1">
    <citation type="submission" date="2011-04" db="EMBL/GenBank/DDBJ databases">
        <title>The complete genome of Treponema brennaborense DSM 12168.</title>
        <authorList>
            <person name="Lucas S."/>
            <person name="Han J."/>
            <person name="Lapidus A."/>
            <person name="Bruce D."/>
            <person name="Goodwin L."/>
            <person name="Pitluck S."/>
            <person name="Peters L."/>
            <person name="Kyrpides N."/>
            <person name="Mavromatis K."/>
            <person name="Ivanova N."/>
            <person name="Mikhailova N."/>
            <person name="Pagani I."/>
            <person name="Teshima H."/>
            <person name="Detter J.C."/>
            <person name="Tapia R."/>
            <person name="Han C."/>
            <person name="Land M."/>
            <person name="Hauser L."/>
            <person name="Markowitz V."/>
            <person name="Cheng J.-F."/>
            <person name="Hugenholtz P."/>
            <person name="Woyke T."/>
            <person name="Wu D."/>
            <person name="Gronow S."/>
            <person name="Wellnitz S."/>
            <person name="Brambilla E."/>
            <person name="Klenk H.-P."/>
            <person name="Eisen J.A."/>
        </authorList>
    </citation>
    <scope>NUCLEOTIDE SEQUENCE [LARGE SCALE GENOMIC DNA]</scope>
    <source>
        <strain evidence="3">DSM 12168 / CIP 105900 / DD5/3</strain>
    </source>
</reference>
<dbReference type="AlphaFoldDB" id="F4LKB7"/>
<organism evidence="2 3">
    <name type="scientific">Treponema brennaborense (strain DSM 12168 / CIP 105900 / DD5/3)</name>
    <dbReference type="NCBI Taxonomy" id="906968"/>
    <lineage>
        <taxon>Bacteria</taxon>
        <taxon>Pseudomonadati</taxon>
        <taxon>Spirochaetota</taxon>
        <taxon>Spirochaetia</taxon>
        <taxon>Spirochaetales</taxon>
        <taxon>Treponemataceae</taxon>
        <taxon>Treponema</taxon>
    </lineage>
</organism>
<keyword evidence="3" id="KW-1185">Reference proteome</keyword>
<evidence type="ECO:0000313" key="2">
    <source>
        <dbReference type="EMBL" id="AEE16491.1"/>
    </source>
</evidence>
<keyword evidence="1" id="KW-0732">Signal</keyword>
<feature type="signal peptide" evidence="1">
    <location>
        <begin position="1"/>
        <end position="25"/>
    </location>
</feature>
<protein>
    <recommendedName>
        <fullName evidence="4">Lipoprotein</fullName>
    </recommendedName>
</protein>
<evidence type="ECO:0008006" key="4">
    <source>
        <dbReference type="Google" id="ProtNLM"/>
    </source>
</evidence>
<name>F4LKB7_TREBD</name>
<feature type="chain" id="PRO_5003316676" description="Lipoprotein" evidence="1">
    <location>
        <begin position="26"/>
        <end position="149"/>
    </location>
</feature>
<dbReference type="STRING" id="906968.Trebr_1059"/>
<gene>
    <name evidence="2" type="ordered locus">Trebr_1059</name>
</gene>